<dbReference type="InterPro" id="IPR029064">
    <property type="entry name" value="Ribosomal_eL30-like_sf"/>
</dbReference>
<dbReference type="AlphaFoldDB" id="H5SF23"/>
<gene>
    <name evidence="2" type="ORF">HGMM_F19G07C10</name>
</gene>
<protein>
    <submittedName>
        <fullName evidence="2">Hypothetical conserved protein</fullName>
    </submittedName>
</protein>
<reference evidence="2" key="2">
    <citation type="journal article" date="2012" name="PLoS ONE">
        <title>A Deeply Branching Thermophilic Bacterium with an Ancient Acetyl-CoA Pathway Dominates a Subsurface Ecosystem.</title>
        <authorList>
            <person name="Takami H."/>
            <person name="Noguchi H."/>
            <person name="Takaki Y."/>
            <person name="Uchiyama I."/>
            <person name="Toyoda A."/>
            <person name="Nishi S."/>
            <person name="Chee G.-J."/>
            <person name="Arai W."/>
            <person name="Nunoura T."/>
            <person name="Itoh T."/>
            <person name="Hattori M."/>
            <person name="Takai K."/>
        </authorList>
    </citation>
    <scope>NUCLEOTIDE SEQUENCE</scope>
</reference>
<dbReference type="Pfam" id="PF18854">
    <property type="entry name" value="baeRF_family10"/>
    <property type="match status" value="1"/>
</dbReference>
<name>H5SF23_9CHLR</name>
<feature type="region of interest" description="Disordered" evidence="1">
    <location>
        <begin position="148"/>
        <end position="170"/>
    </location>
</feature>
<dbReference type="GO" id="GO:0003747">
    <property type="term" value="F:translation release factor activity"/>
    <property type="evidence" value="ECO:0007669"/>
    <property type="project" value="InterPro"/>
</dbReference>
<evidence type="ECO:0000256" key="1">
    <source>
        <dbReference type="SAM" id="MobiDB-lite"/>
    </source>
</evidence>
<dbReference type="Gene3D" id="3.30.1330.30">
    <property type="match status" value="1"/>
</dbReference>
<proteinExistence type="predicted"/>
<evidence type="ECO:0000313" key="2">
    <source>
        <dbReference type="EMBL" id="BAL54759.1"/>
    </source>
</evidence>
<organism evidence="2">
    <name type="scientific">uncultured Chloroflexota bacterium</name>
    <dbReference type="NCBI Taxonomy" id="166587"/>
    <lineage>
        <taxon>Bacteria</taxon>
        <taxon>Bacillati</taxon>
        <taxon>Chloroflexota</taxon>
        <taxon>environmental samples</taxon>
    </lineage>
</organism>
<dbReference type="Gene3D" id="3.30.420.60">
    <property type="entry name" value="eRF1 domain 2"/>
    <property type="match status" value="1"/>
</dbReference>
<dbReference type="InterPro" id="IPR041202">
    <property type="entry name" value="BaeRF_family10"/>
</dbReference>
<accession>H5SF23</accession>
<reference evidence="2" key="1">
    <citation type="journal article" date="2005" name="Environ. Microbiol.">
        <title>Genetic and functional properties of uncultivated thermophilic crenarchaeotes from a subsurface gold mine as revealed by analysis of genome fragments.</title>
        <authorList>
            <person name="Nunoura T."/>
            <person name="Hirayama H."/>
            <person name="Takami H."/>
            <person name="Oida H."/>
            <person name="Nishi S."/>
            <person name="Shimamura S."/>
            <person name="Suzuki Y."/>
            <person name="Inagaki F."/>
            <person name="Takai K."/>
            <person name="Nealson K.H."/>
            <person name="Horikoshi K."/>
        </authorList>
    </citation>
    <scope>NUCLEOTIDE SEQUENCE</scope>
</reference>
<sequence length="365" mass="41026">MLTDAAIRELLEYRSASPVLSVYLNLDPSEGNSEAIRLRLRNMLKDVNLPEDEARIWEYMAHEWDWKGRSLAMFSCAGDGFFRAYSLGVPLRSRYFVGRQPYVKPLAHLLDDFGYYGIVLIDKQRARLFSFHLGELQELEPFQGEEVRHTKRGGASAVPGRRGGAAGQTDYEEEVVERNMKNAAEHVGRLFEKVRLRRLLLGGTEENINLFRKHLPKTLQSLLIGTFPIQLNANRTELMEKVLEIGQRSEQKREAQLVEQMITVAAKGEKGVVRLDETLEAVHAGRVQTLIVRDGYRAPGYQCQKCGYLSTQSLMSCPFCGASFAEIPDAVELAVRKVLESGGEVEIVDGAPALEPLKIGGILRY</sequence>
<dbReference type="InterPro" id="IPR042226">
    <property type="entry name" value="eFR1_2_sf"/>
</dbReference>
<dbReference type="EMBL" id="AP011699">
    <property type="protein sequence ID" value="BAL54759.1"/>
    <property type="molecule type" value="Genomic_DNA"/>
</dbReference>
<dbReference type="InterPro" id="IPR004403">
    <property type="entry name" value="Peptide_chain-rel_eRF1/aRF1"/>
</dbReference>
<dbReference type="PANTHER" id="PTHR10113">
    <property type="entry name" value="PEPTIDE CHAIN RELEASE FACTOR SUBUNIT 1"/>
    <property type="match status" value="1"/>
</dbReference>